<protein>
    <recommendedName>
        <fullName evidence="4">K Homology domain-containing protein</fullName>
    </recommendedName>
</protein>
<dbReference type="CDD" id="cd22462">
    <property type="entry name" value="KH-I_HEN4_like_rpt5"/>
    <property type="match status" value="1"/>
</dbReference>
<evidence type="ECO:0000256" key="2">
    <source>
        <dbReference type="PROSITE-ProRule" id="PRU00117"/>
    </source>
</evidence>
<dbReference type="PANTHER" id="PTHR10288">
    <property type="entry name" value="KH DOMAIN CONTAINING RNA BINDING PROTEIN"/>
    <property type="match status" value="1"/>
</dbReference>
<keyword evidence="6" id="KW-1185">Reference proteome</keyword>
<evidence type="ECO:0000313" key="5">
    <source>
        <dbReference type="EMBL" id="KAK9943033.1"/>
    </source>
</evidence>
<feature type="compositionally biased region" description="Low complexity" evidence="3">
    <location>
        <begin position="52"/>
        <end position="79"/>
    </location>
</feature>
<feature type="region of interest" description="Disordered" evidence="3">
    <location>
        <begin position="1"/>
        <end position="105"/>
    </location>
</feature>
<dbReference type="SUPFAM" id="SSF54791">
    <property type="entry name" value="Eukaryotic type KH-domain (KH-domain type I)"/>
    <property type="match status" value="2"/>
</dbReference>
<dbReference type="Gene3D" id="3.30.310.210">
    <property type="match status" value="1"/>
</dbReference>
<feature type="domain" description="K Homology" evidence="4">
    <location>
        <begin position="393"/>
        <end position="471"/>
    </location>
</feature>
<dbReference type="Proteomes" id="UP001457282">
    <property type="component" value="Unassembled WGS sequence"/>
</dbReference>
<organism evidence="5 6">
    <name type="scientific">Rubus argutus</name>
    <name type="common">Southern blackberry</name>
    <dbReference type="NCBI Taxonomy" id="59490"/>
    <lineage>
        <taxon>Eukaryota</taxon>
        <taxon>Viridiplantae</taxon>
        <taxon>Streptophyta</taxon>
        <taxon>Embryophyta</taxon>
        <taxon>Tracheophyta</taxon>
        <taxon>Spermatophyta</taxon>
        <taxon>Magnoliopsida</taxon>
        <taxon>eudicotyledons</taxon>
        <taxon>Gunneridae</taxon>
        <taxon>Pentapetalae</taxon>
        <taxon>rosids</taxon>
        <taxon>fabids</taxon>
        <taxon>Rosales</taxon>
        <taxon>Rosaceae</taxon>
        <taxon>Rosoideae</taxon>
        <taxon>Rosoideae incertae sedis</taxon>
        <taxon>Rubus</taxon>
    </lineage>
</organism>
<dbReference type="GO" id="GO:0003723">
    <property type="term" value="F:RNA binding"/>
    <property type="evidence" value="ECO:0007669"/>
    <property type="project" value="UniProtKB-UniRule"/>
</dbReference>
<dbReference type="SMART" id="SM00322">
    <property type="entry name" value="KH"/>
    <property type="match status" value="2"/>
</dbReference>
<accession>A0AAW1Y552</accession>
<dbReference type="PROSITE" id="PS50084">
    <property type="entry name" value="KH_TYPE_1"/>
    <property type="match status" value="2"/>
</dbReference>
<dbReference type="AlphaFoldDB" id="A0AAW1Y552"/>
<evidence type="ECO:0000313" key="6">
    <source>
        <dbReference type="Proteomes" id="UP001457282"/>
    </source>
</evidence>
<name>A0AAW1Y552_RUBAR</name>
<proteinExistence type="predicted"/>
<dbReference type="InterPro" id="IPR004087">
    <property type="entry name" value="KH_dom"/>
</dbReference>
<dbReference type="InterPro" id="IPR004088">
    <property type="entry name" value="KH_dom_type_1"/>
</dbReference>
<dbReference type="InterPro" id="IPR036612">
    <property type="entry name" value="KH_dom_type_1_sf"/>
</dbReference>
<gene>
    <name evidence="5" type="ORF">M0R45_008658</name>
</gene>
<evidence type="ECO:0000256" key="1">
    <source>
        <dbReference type="ARBA" id="ARBA00022737"/>
    </source>
</evidence>
<dbReference type="EMBL" id="JBEDUW010000002">
    <property type="protein sequence ID" value="KAK9943033.1"/>
    <property type="molecule type" value="Genomic_DNA"/>
</dbReference>
<evidence type="ECO:0000256" key="3">
    <source>
        <dbReference type="SAM" id="MobiDB-lite"/>
    </source>
</evidence>
<keyword evidence="2" id="KW-0694">RNA-binding</keyword>
<reference evidence="5 6" key="1">
    <citation type="journal article" date="2023" name="G3 (Bethesda)">
        <title>A chromosome-length genome assembly and annotation of blackberry (Rubus argutus, cv. 'Hillquist').</title>
        <authorList>
            <person name="Bruna T."/>
            <person name="Aryal R."/>
            <person name="Dudchenko O."/>
            <person name="Sargent D.J."/>
            <person name="Mead D."/>
            <person name="Buti M."/>
            <person name="Cavallini A."/>
            <person name="Hytonen T."/>
            <person name="Andres J."/>
            <person name="Pham M."/>
            <person name="Weisz D."/>
            <person name="Mascagni F."/>
            <person name="Usai G."/>
            <person name="Natali L."/>
            <person name="Bassil N."/>
            <person name="Fernandez G.E."/>
            <person name="Lomsadze A."/>
            <person name="Armour M."/>
            <person name="Olukolu B."/>
            <person name="Poorten T."/>
            <person name="Britton C."/>
            <person name="Davik J."/>
            <person name="Ashrafi H."/>
            <person name="Aiden E.L."/>
            <person name="Borodovsky M."/>
            <person name="Worthington M."/>
        </authorList>
    </citation>
    <scope>NUCLEOTIDE SEQUENCE [LARGE SCALE GENOMIC DNA]</scope>
    <source>
        <strain evidence="5">PI 553951</strain>
    </source>
</reference>
<dbReference type="Gene3D" id="3.30.1370.10">
    <property type="entry name" value="K Homology domain, type 1"/>
    <property type="match status" value="1"/>
</dbReference>
<sequence length="475" mass="51077">MGSTFLSLPAKRSISSTTMSSESNSENGSSKRSRPRQPPLTVPPGHVAFACSATPRASAASSESPAASSSSSSRPPAQRSESRNRPARLARPGRGRHRSQRNPLRIFSARKRLRVLNEKLPVCAAPSDEMVEIEGDILAVKKALIAVSGRLQDCPPVEKTRMTGSRPIEAVPRETLSDIRVDHVSQRNSMITSLPSSSMGYASGVGGVIGKGGAIVRALQNETGATISVGGSVAECDERLITITASENPESRYSPAQKAVVLVFSRSVEAGIEKGQDSSSKGSPNARLVVPTSQVGGDQVPKCALENDEVVQVSGDFSNVQDALYNITGRLRDNLFSSTVNNSGRRNSSTLLTDTIPYGRLRDPAPIGFQSSSSIILLHQDHGHHRWLLLGASQIRQGFDFSKKWLRSWQWKQICYLYGENGTNLARLRQISGAKVIVHEPRPGTTDRIIVISGTPDETQAAQSLLHAFILTGPS</sequence>
<feature type="compositionally biased region" description="Low complexity" evidence="3">
    <location>
        <begin position="11"/>
        <end position="30"/>
    </location>
</feature>
<feature type="compositionally biased region" description="Basic residues" evidence="3">
    <location>
        <begin position="85"/>
        <end position="100"/>
    </location>
</feature>
<evidence type="ECO:0000259" key="4">
    <source>
        <dbReference type="SMART" id="SM00322"/>
    </source>
</evidence>
<feature type="domain" description="K Homology" evidence="4">
    <location>
        <begin position="186"/>
        <end position="332"/>
    </location>
</feature>
<dbReference type="Pfam" id="PF00013">
    <property type="entry name" value="KH_1"/>
    <property type="match status" value="2"/>
</dbReference>
<keyword evidence="1" id="KW-0677">Repeat</keyword>
<comment type="caution">
    <text evidence="5">The sequence shown here is derived from an EMBL/GenBank/DDBJ whole genome shotgun (WGS) entry which is preliminary data.</text>
</comment>